<gene>
    <name evidence="1" type="ORF">AVEN_203453_1</name>
</gene>
<keyword evidence="2" id="KW-1185">Reference proteome</keyword>
<comment type="caution">
    <text evidence="1">The sequence shown here is derived from an EMBL/GenBank/DDBJ whole genome shotgun (WGS) entry which is preliminary data.</text>
</comment>
<evidence type="ECO:0000313" key="2">
    <source>
        <dbReference type="Proteomes" id="UP000499080"/>
    </source>
</evidence>
<reference evidence="1 2" key="1">
    <citation type="journal article" date="2019" name="Sci. Rep.">
        <title>Orb-weaving spider Araneus ventricosus genome elucidates the spidroin gene catalogue.</title>
        <authorList>
            <person name="Kono N."/>
            <person name="Nakamura H."/>
            <person name="Ohtoshi R."/>
            <person name="Moran D.A.P."/>
            <person name="Shinohara A."/>
            <person name="Yoshida Y."/>
            <person name="Fujiwara M."/>
            <person name="Mori M."/>
            <person name="Tomita M."/>
            <person name="Arakawa K."/>
        </authorList>
    </citation>
    <scope>NUCLEOTIDE SEQUENCE [LARGE SCALE GENOMIC DNA]</scope>
</reference>
<dbReference type="AlphaFoldDB" id="A0A4Y2BHU4"/>
<dbReference type="EMBL" id="BGPR01000078">
    <property type="protein sequence ID" value="GBL91297.1"/>
    <property type="molecule type" value="Genomic_DNA"/>
</dbReference>
<name>A0A4Y2BHU4_ARAVE</name>
<proteinExistence type="predicted"/>
<dbReference type="Proteomes" id="UP000499080">
    <property type="component" value="Unassembled WGS sequence"/>
</dbReference>
<organism evidence="1 2">
    <name type="scientific">Araneus ventricosus</name>
    <name type="common">Orbweaver spider</name>
    <name type="synonym">Epeira ventricosa</name>
    <dbReference type="NCBI Taxonomy" id="182803"/>
    <lineage>
        <taxon>Eukaryota</taxon>
        <taxon>Metazoa</taxon>
        <taxon>Ecdysozoa</taxon>
        <taxon>Arthropoda</taxon>
        <taxon>Chelicerata</taxon>
        <taxon>Arachnida</taxon>
        <taxon>Araneae</taxon>
        <taxon>Araneomorphae</taxon>
        <taxon>Entelegynae</taxon>
        <taxon>Araneoidea</taxon>
        <taxon>Araneidae</taxon>
        <taxon>Araneus</taxon>
    </lineage>
</organism>
<accession>A0A4Y2BHU4</accession>
<protein>
    <submittedName>
        <fullName evidence="1">Uncharacterized protein</fullName>
    </submittedName>
</protein>
<evidence type="ECO:0000313" key="1">
    <source>
        <dbReference type="EMBL" id="GBL91297.1"/>
    </source>
</evidence>
<sequence length="79" mass="9083">MLHIESYRVQKEVLNPLKHLGAVPSARVRDVGAFPRAASQSERLHKWANLWEKITPFFIRECGNCFSGLLNVSRREFSS</sequence>